<evidence type="ECO:0000256" key="7">
    <source>
        <dbReference type="ARBA" id="ARBA00022722"/>
    </source>
</evidence>
<keyword evidence="12 16" id="KW-0238">DNA-binding</keyword>
<evidence type="ECO:0000259" key="20">
    <source>
        <dbReference type="SMART" id="SM00482"/>
    </source>
</evidence>
<evidence type="ECO:0000256" key="4">
    <source>
        <dbReference type="ARBA" id="ARBA00022679"/>
    </source>
</evidence>
<name>A0A5B9QNI5_9BACT</name>
<dbReference type="NCBIfam" id="TIGR00593">
    <property type="entry name" value="pola"/>
    <property type="match status" value="1"/>
</dbReference>
<evidence type="ECO:0000256" key="9">
    <source>
        <dbReference type="ARBA" id="ARBA00022801"/>
    </source>
</evidence>
<dbReference type="Pfam" id="PF02739">
    <property type="entry name" value="5_3_exonuc_N"/>
    <property type="match status" value="1"/>
</dbReference>
<evidence type="ECO:0000256" key="16">
    <source>
        <dbReference type="RuleBase" id="RU004460"/>
    </source>
</evidence>
<keyword evidence="9 16" id="KW-0378">Hydrolase</keyword>
<dbReference type="PANTHER" id="PTHR10133:SF27">
    <property type="entry name" value="DNA POLYMERASE NU"/>
    <property type="match status" value="1"/>
</dbReference>
<evidence type="ECO:0000256" key="15">
    <source>
        <dbReference type="NCBIfam" id="TIGR00593"/>
    </source>
</evidence>
<dbReference type="InterPro" id="IPR036397">
    <property type="entry name" value="RNaseH_sf"/>
</dbReference>
<dbReference type="InterPro" id="IPR029060">
    <property type="entry name" value="PIN-like_dom_sf"/>
</dbReference>
<comment type="similarity">
    <text evidence="1 16">Belongs to the DNA polymerase type-A family.</text>
</comment>
<dbReference type="Pfam" id="PF01367">
    <property type="entry name" value="5_3_exonuc"/>
    <property type="match status" value="1"/>
</dbReference>
<dbReference type="Gene3D" id="3.30.70.370">
    <property type="match status" value="1"/>
</dbReference>
<dbReference type="SUPFAM" id="SSF53098">
    <property type="entry name" value="Ribonuclease H-like"/>
    <property type="match status" value="1"/>
</dbReference>
<sequence length="951" mass="104685">MSSRSRQSSLPGMELSVDTTGAEASKEADPKGSQQVDTLSDWSICGIDAHSLIFQVFHAIPEMTSPHGEPVAAVYGFIRDVLQLLETRRPDAIFCAFDLPGPTYRHKLYSDYKADRGEMPADLIPQIPKIIEVLEALGIPVVSSPGFEADDVLATLARRCNELEADCLIVTGDKDCRQLITDHVSLFNIRKGEIYDAESLLADWGILPSQVVDFQALVGDKVDNVPGVPLIGPKIAKELLAEYKTLENVLDHASEVAGARRQQNLANHRSDALISQELARLENQVPVDFDWNAARYRTVDYDRLNDLFRQFGFRTMGQRVAALDGGSANSQKHVNPTDSEYHLVETLEKLDTLVKQLSGESHISVDTETTDVNPRSAQIVGYAFACKPEEGYYVPVRAPAGQPALDPGLVADKLRPILEDPAIAKIGQNLKYDYVVLRQVDIQLAGIAFDTMIASFLLDSGERSHGLDGLALRHLGHETIKIDSLIGKGKNQKRMDEIPVDAVAPYAAEDAEIPLRLKPLLEEGLASQGLEELNDSVEIPLIAILGDMEYEGISVDTDRLAELSKDYRSRLDKLTIEIEEMAGHPINIASPKQLSELLFQELRLPIIKKTKTGASTDAGVLEELAPLHPLPAKIVEHRQYAKLLNTYIDALPTMVHPDTGRVHASFSQTVASTGRLSSSNPNLQNIPIRTAAGREIRSAFRAGPAGWKLLAADYSQVELRVLAHFSEDETLCAAFANNEDIHTLVASQVEDVALEAVTADMRRRAKAVNFGIIYGQSPFGLAKSLGISQDEAAEFIETYFARYPGVLRFMMHTLSLCREQGYVSTLLGRRRSIQGVRPVPKGLREEKSGALRQLNLAERTAVNTVIQGSAADLIKLAMIGVERSLRKSRLTATMLLQIHDELLFEVPPTEVDDLARLVVAEMSGVMPLRVPLQVDVKFGDNWAECESWEEG</sequence>
<feature type="domain" description="5'-3' exonuclease" evidence="19">
    <location>
        <begin position="47"/>
        <end position="297"/>
    </location>
</feature>
<dbReference type="CDD" id="cd06139">
    <property type="entry name" value="DNA_polA_I_Ecoli_like_exo"/>
    <property type="match status" value="1"/>
</dbReference>
<dbReference type="PRINTS" id="PR00868">
    <property type="entry name" value="DNAPOLI"/>
</dbReference>
<evidence type="ECO:0000313" key="21">
    <source>
        <dbReference type="EMBL" id="QEG35681.1"/>
    </source>
</evidence>
<feature type="compositionally biased region" description="Polar residues" evidence="17">
    <location>
        <begin position="1"/>
        <end position="10"/>
    </location>
</feature>
<feature type="region of interest" description="Disordered" evidence="17">
    <location>
        <begin position="1"/>
        <end position="35"/>
    </location>
</feature>
<keyword evidence="7" id="KW-0540">Nuclease</keyword>
<evidence type="ECO:0000256" key="13">
    <source>
        <dbReference type="ARBA" id="ARBA00023204"/>
    </source>
</evidence>
<dbReference type="Gene3D" id="1.10.150.20">
    <property type="entry name" value="5' to 3' exonuclease, C-terminal subdomain"/>
    <property type="match status" value="2"/>
</dbReference>
<dbReference type="GO" id="GO:0006302">
    <property type="term" value="P:double-strand break repair"/>
    <property type="evidence" value="ECO:0007669"/>
    <property type="project" value="TreeGrafter"/>
</dbReference>
<gene>
    <name evidence="21" type="primary">polA_1</name>
    <name evidence="16" type="synonym">polA</name>
    <name evidence="21" type="ORF">Pr1d_29830</name>
</gene>
<dbReference type="GO" id="GO:0003677">
    <property type="term" value="F:DNA binding"/>
    <property type="evidence" value="ECO:0007669"/>
    <property type="project" value="UniProtKB-UniRule"/>
</dbReference>
<evidence type="ECO:0000256" key="6">
    <source>
        <dbReference type="ARBA" id="ARBA00022705"/>
    </source>
</evidence>
<dbReference type="FunFam" id="1.10.150.20:FF:000002">
    <property type="entry name" value="DNA polymerase I"/>
    <property type="match status" value="1"/>
</dbReference>
<keyword evidence="11 16" id="KW-0239">DNA-directed DNA polymerase</keyword>
<evidence type="ECO:0000259" key="19">
    <source>
        <dbReference type="SMART" id="SM00475"/>
    </source>
</evidence>
<dbReference type="InterPro" id="IPR043502">
    <property type="entry name" value="DNA/RNA_pol_sf"/>
</dbReference>
<evidence type="ECO:0000256" key="17">
    <source>
        <dbReference type="SAM" id="MobiDB-lite"/>
    </source>
</evidence>
<dbReference type="SMART" id="SM00474">
    <property type="entry name" value="35EXOc"/>
    <property type="match status" value="1"/>
</dbReference>
<dbReference type="SUPFAM" id="SSF88723">
    <property type="entry name" value="PIN domain-like"/>
    <property type="match status" value="1"/>
</dbReference>
<dbReference type="InterPro" id="IPR002421">
    <property type="entry name" value="5-3_exonuclease"/>
</dbReference>
<dbReference type="InterPro" id="IPR020045">
    <property type="entry name" value="DNA_polI_H3TH"/>
</dbReference>
<dbReference type="AlphaFoldDB" id="A0A5B9QNI5"/>
<dbReference type="FunFam" id="1.10.150.20:FF:000003">
    <property type="entry name" value="DNA polymerase I"/>
    <property type="match status" value="1"/>
</dbReference>
<dbReference type="FunFam" id="1.20.1060.10:FF:000001">
    <property type="entry name" value="DNA polymerase I"/>
    <property type="match status" value="1"/>
</dbReference>
<evidence type="ECO:0000256" key="11">
    <source>
        <dbReference type="ARBA" id="ARBA00022932"/>
    </source>
</evidence>
<keyword evidence="13 16" id="KW-0234">DNA repair</keyword>
<dbReference type="InterPro" id="IPR008918">
    <property type="entry name" value="HhH2"/>
</dbReference>
<dbReference type="EC" id="2.7.7.7" evidence="2 15"/>
<dbReference type="CDD" id="cd09859">
    <property type="entry name" value="PIN_53EXO"/>
    <property type="match status" value="1"/>
</dbReference>
<accession>A0A5B9QNI5</accession>
<dbReference type="Gene3D" id="1.20.1060.10">
    <property type="entry name" value="Taq DNA Polymerase, Chain T, domain 4"/>
    <property type="match status" value="1"/>
</dbReference>
<dbReference type="KEGG" id="bgok:Pr1d_29830"/>
<dbReference type="Pfam" id="PF00476">
    <property type="entry name" value="DNA_pol_A"/>
    <property type="match status" value="1"/>
</dbReference>
<dbReference type="PANTHER" id="PTHR10133">
    <property type="entry name" value="DNA POLYMERASE I"/>
    <property type="match status" value="1"/>
</dbReference>
<dbReference type="Gene3D" id="3.40.50.1010">
    <property type="entry name" value="5'-nuclease"/>
    <property type="match status" value="1"/>
</dbReference>
<dbReference type="InterPro" id="IPR001098">
    <property type="entry name" value="DNA-dir_DNA_pol_A_palm_dom"/>
</dbReference>
<organism evidence="21 22">
    <name type="scientific">Bythopirellula goksoeyrii</name>
    <dbReference type="NCBI Taxonomy" id="1400387"/>
    <lineage>
        <taxon>Bacteria</taxon>
        <taxon>Pseudomonadati</taxon>
        <taxon>Planctomycetota</taxon>
        <taxon>Planctomycetia</taxon>
        <taxon>Pirellulales</taxon>
        <taxon>Lacipirellulaceae</taxon>
        <taxon>Bythopirellula</taxon>
    </lineage>
</organism>
<evidence type="ECO:0000256" key="14">
    <source>
        <dbReference type="ARBA" id="ARBA00049244"/>
    </source>
</evidence>
<dbReference type="CDD" id="cd09898">
    <property type="entry name" value="H3TH_53EXO"/>
    <property type="match status" value="1"/>
</dbReference>
<dbReference type="CDD" id="cd08637">
    <property type="entry name" value="DNA_pol_A_pol_I_C"/>
    <property type="match status" value="1"/>
</dbReference>
<protein>
    <recommendedName>
        <fullName evidence="3 15">DNA polymerase I</fullName>
        <ecNumber evidence="2 15">2.7.7.7</ecNumber>
    </recommendedName>
</protein>
<keyword evidence="4 16" id="KW-0808">Transferase</keyword>
<evidence type="ECO:0000256" key="5">
    <source>
        <dbReference type="ARBA" id="ARBA00022695"/>
    </source>
</evidence>
<comment type="catalytic activity">
    <reaction evidence="14 16">
        <text>DNA(n) + a 2'-deoxyribonucleoside 5'-triphosphate = DNA(n+1) + diphosphate</text>
        <dbReference type="Rhea" id="RHEA:22508"/>
        <dbReference type="Rhea" id="RHEA-COMP:17339"/>
        <dbReference type="Rhea" id="RHEA-COMP:17340"/>
        <dbReference type="ChEBI" id="CHEBI:33019"/>
        <dbReference type="ChEBI" id="CHEBI:61560"/>
        <dbReference type="ChEBI" id="CHEBI:173112"/>
        <dbReference type="EC" id="2.7.7.7"/>
    </reaction>
</comment>
<dbReference type="GO" id="GO:0003887">
    <property type="term" value="F:DNA-directed DNA polymerase activity"/>
    <property type="evidence" value="ECO:0007669"/>
    <property type="project" value="UniProtKB-UniRule"/>
</dbReference>
<dbReference type="SMART" id="SM00279">
    <property type="entry name" value="HhH2"/>
    <property type="match status" value="1"/>
</dbReference>
<dbReference type="SUPFAM" id="SSF56672">
    <property type="entry name" value="DNA/RNA polymerases"/>
    <property type="match status" value="1"/>
</dbReference>
<dbReference type="Gene3D" id="3.30.420.10">
    <property type="entry name" value="Ribonuclease H-like superfamily/Ribonuclease H"/>
    <property type="match status" value="1"/>
</dbReference>
<dbReference type="InterPro" id="IPR020046">
    <property type="entry name" value="5-3_exonucl_a-hlix_arch_N"/>
</dbReference>
<dbReference type="GO" id="GO:0006261">
    <property type="term" value="P:DNA-templated DNA replication"/>
    <property type="evidence" value="ECO:0007669"/>
    <property type="project" value="UniProtKB-UniRule"/>
</dbReference>
<keyword evidence="6 16" id="KW-0235">DNA replication</keyword>
<dbReference type="SMART" id="SM00475">
    <property type="entry name" value="53EXOc"/>
    <property type="match status" value="1"/>
</dbReference>
<reference evidence="21 22" key="1">
    <citation type="submission" date="2019-08" db="EMBL/GenBank/DDBJ databases">
        <title>Deep-cultivation of Planctomycetes and their phenomic and genomic characterization uncovers novel biology.</title>
        <authorList>
            <person name="Wiegand S."/>
            <person name="Jogler M."/>
            <person name="Boedeker C."/>
            <person name="Pinto D."/>
            <person name="Vollmers J."/>
            <person name="Rivas-Marin E."/>
            <person name="Kohn T."/>
            <person name="Peeters S.H."/>
            <person name="Heuer A."/>
            <person name="Rast P."/>
            <person name="Oberbeckmann S."/>
            <person name="Bunk B."/>
            <person name="Jeske O."/>
            <person name="Meyerdierks A."/>
            <person name="Storesund J.E."/>
            <person name="Kallscheuer N."/>
            <person name="Luecker S."/>
            <person name="Lage O.M."/>
            <person name="Pohl T."/>
            <person name="Merkel B.J."/>
            <person name="Hornburger P."/>
            <person name="Mueller R.-W."/>
            <person name="Bruemmer F."/>
            <person name="Labrenz M."/>
            <person name="Spormann A.M."/>
            <person name="Op den Camp H."/>
            <person name="Overmann J."/>
            <person name="Amann R."/>
            <person name="Jetten M.S.M."/>
            <person name="Mascher T."/>
            <person name="Medema M.H."/>
            <person name="Devos D.P."/>
            <person name="Kaster A.-K."/>
            <person name="Ovreas L."/>
            <person name="Rohde M."/>
            <person name="Galperin M.Y."/>
            <person name="Jogler C."/>
        </authorList>
    </citation>
    <scope>NUCLEOTIDE SEQUENCE [LARGE SCALE GENOMIC DNA]</scope>
    <source>
        <strain evidence="21 22">Pr1d</strain>
    </source>
</reference>
<dbReference type="GO" id="GO:0008409">
    <property type="term" value="F:5'-3' exonuclease activity"/>
    <property type="evidence" value="ECO:0007669"/>
    <property type="project" value="UniProtKB-UniRule"/>
</dbReference>
<feature type="domain" description="DNA-directed DNA polymerase family A palm" evidence="20">
    <location>
        <begin position="693"/>
        <end position="910"/>
    </location>
</feature>
<evidence type="ECO:0000259" key="18">
    <source>
        <dbReference type="SMART" id="SM00474"/>
    </source>
</evidence>
<keyword evidence="5 16" id="KW-0548">Nucleotidyltransferase</keyword>
<keyword evidence="8 16" id="KW-0227">DNA damage</keyword>
<dbReference type="RefSeq" id="WP_238476504.1">
    <property type="nucleotide sequence ID" value="NZ_CP042913.1"/>
</dbReference>
<evidence type="ECO:0000256" key="10">
    <source>
        <dbReference type="ARBA" id="ARBA00022839"/>
    </source>
</evidence>
<evidence type="ECO:0000256" key="8">
    <source>
        <dbReference type="ARBA" id="ARBA00022763"/>
    </source>
</evidence>
<dbReference type="InterPro" id="IPR002562">
    <property type="entry name" value="3'-5'_exonuclease_dom"/>
</dbReference>
<evidence type="ECO:0000256" key="2">
    <source>
        <dbReference type="ARBA" id="ARBA00012417"/>
    </source>
</evidence>
<dbReference type="EMBL" id="CP042913">
    <property type="protein sequence ID" value="QEG35681.1"/>
    <property type="molecule type" value="Genomic_DNA"/>
</dbReference>
<keyword evidence="22" id="KW-1185">Reference proteome</keyword>
<dbReference type="InterPro" id="IPR018320">
    <property type="entry name" value="DNA_polymerase_1"/>
</dbReference>
<dbReference type="InterPro" id="IPR036279">
    <property type="entry name" value="5-3_exonuclease_C_sf"/>
</dbReference>
<evidence type="ECO:0000313" key="22">
    <source>
        <dbReference type="Proteomes" id="UP000323917"/>
    </source>
</evidence>
<dbReference type="GO" id="GO:0008408">
    <property type="term" value="F:3'-5' exonuclease activity"/>
    <property type="evidence" value="ECO:0007669"/>
    <property type="project" value="UniProtKB-UniRule"/>
</dbReference>
<dbReference type="PROSITE" id="PS00447">
    <property type="entry name" value="DNA_POLYMERASE_A"/>
    <property type="match status" value="1"/>
</dbReference>
<evidence type="ECO:0000256" key="3">
    <source>
        <dbReference type="ARBA" id="ARBA00020311"/>
    </source>
</evidence>
<dbReference type="InterPro" id="IPR019760">
    <property type="entry name" value="DNA-dir_DNA_pol_A_CS"/>
</dbReference>
<proteinExistence type="inferred from homology"/>
<keyword evidence="10 16" id="KW-0269">Exonuclease</keyword>
<dbReference type="Pfam" id="PF01612">
    <property type="entry name" value="DNA_pol_A_exo1"/>
    <property type="match status" value="1"/>
</dbReference>
<dbReference type="NCBIfam" id="NF004397">
    <property type="entry name" value="PRK05755.1"/>
    <property type="match status" value="1"/>
</dbReference>
<evidence type="ECO:0000256" key="1">
    <source>
        <dbReference type="ARBA" id="ARBA00007705"/>
    </source>
</evidence>
<comment type="function">
    <text evidence="16">In addition to polymerase activity, this DNA polymerase exhibits 3'-5' and 5'-3' exonuclease activity.</text>
</comment>
<dbReference type="SMART" id="SM00482">
    <property type="entry name" value="POLAc"/>
    <property type="match status" value="1"/>
</dbReference>
<dbReference type="InterPro" id="IPR002298">
    <property type="entry name" value="DNA_polymerase_A"/>
</dbReference>
<feature type="domain" description="3'-5' exonuclease" evidence="18">
    <location>
        <begin position="341"/>
        <end position="526"/>
    </location>
</feature>
<evidence type="ECO:0000256" key="12">
    <source>
        <dbReference type="ARBA" id="ARBA00023125"/>
    </source>
</evidence>
<dbReference type="SUPFAM" id="SSF47807">
    <property type="entry name" value="5' to 3' exonuclease, C-terminal subdomain"/>
    <property type="match status" value="1"/>
</dbReference>
<dbReference type="InterPro" id="IPR012337">
    <property type="entry name" value="RNaseH-like_sf"/>
</dbReference>
<dbReference type="Proteomes" id="UP000323917">
    <property type="component" value="Chromosome"/>
</dbReference>